<accession>A0A3Q4GC82</accession>
<feature type="compositionally biased region" description="Polar residues" evidence="4">
    <location>
        <begin position="143"/>
        <end position="179"/>
    </location>
</feature>
<evidence type="ECO:0000313" key="7">
    <source>
        <dbReference type="Proteomes" id="UP000261580"/>
    </source>
</evidence>
<evidence type="ECO:0000259" key="5">
    <source>
        <dbReference type="PROSITE" id="PS51842"/>
    </source>
</evidence>
<sequence>MNPLLGANAHLQQHPQQNQAPGHPDSPSGLLPDAVFGAPDPASLLHYQHRPVPHPPAAMALRNDLGSNISVLKTLNLRFRCFLAKVHELERRNKILEKQLQQALDANKGCKGGCCENQAHTQEVSVQTGFVGTIQLRPGSLPFHNTNNSARSLSSPRVESPGSGSKTGTNNSTGPGASTNPPPRFLPGTIWSYNHTRKFGPGAERLTSPGVSWVHPDGVGVQIDTITPEIRALYNVLAKVKRERDEYKRRWEEEYTMRMDLQQKIADLQEDLQESEGCQDELVRRVQHLNTELVVFKGLLSNNLSDLDSKIQEKAMKVDMDICRRIDITARLCDVAQQRNCEDVIQMYQVKLFNLIISGSFLSAFSNECDEPVSTSESDGAVVKDEEHCGSAANQINEEMQRMLNQLRECEFEDDCDSLAWEETEETLLLWEDFPGCTLPPDPTHPPGEQEDCLEKVINDTECLFKSREKEYQETIDQIELELATAKSDMNRHLHEYMEMCSMKRGLDVQMETCRRLITQSEDSPSAVPPPAEESEARENDKPSVSPPSSSSNGRT</sequence>
<dbReference type="Bgee" id="ENSNBRG00000000483">
    <property type="expression patterns" value="Expressed in skeletal muscle tissue and 2 other cell types or tissues"/>
</dbReference>
<feature type="coiled-coil region" evidence="3">
    <location>
        <begin position="79"/>
        <end position="106"/>
    </location>
</feature>
<evidence type="ECO:0000313" key="6">
    <source>
        <dbReference type="Ensembl" id="ENSNBRP00000000562.1"/>
    </source>
</evidence>
<dbReference type="PROSITE" id="PS51842">
    <property type="entry name" value="IF_ROD_2"/>
    <property type="match status" value="1"/>
</dbReference>
<feature type="region of interest" description="Disordered" evidence="4">
    <location>
        <begin position="518"/>
        <end position="556"/>
    </location>
</feature>
<proteinExistence type="predicted"/>
<dbReference type="Ensembl" id="ENSNBRT00000000602.1">
    <property type="protein sequence ID" value="ENSNBRP00000000562.1"/>
    <property type="gene ID" value="ENSNBRG00000000483.1"/>
</dbReference>
<keyword evidence="7" id="KW-1185">Reference proteome</keyword>
<feature type="coiled-coil region" evidence="3">
    <location>
        <begin position="230"/>
        <end position="278"/>
    </location>
</feature>
<reference evidence="6" key="2">
    <citation type="submission" date="2025-09" db="UniProtKB">
        <authorList>
            <consortium name="Ensembl"/>
        </authorList>
    </citation>
    <scope>IDENTIFICATION</scope>
</reference>
<dbReference type="Gene3D" id="1.20.5.170">
    <property type="match status" value="1"/>
</dbReference>
<dbReference type="Proteomes" id="UP000261580">
    <property type="component" value="Unassembled WGS sequence"/>
</dbReference>
<feature type="domain" description="IF rod" evidence="5">
    <location>
        <begin position="68"/>
        <end position="525"/>
    </location>
</feature>
<dbReference type="Gene3D" id="1.20.5.1160">
    <property type="entry name" value="Vasodilator-stimulated phosphoprotein"/>
    <property type="match status" value="1"/>
</dbReference>
<dbReference type="PANTHER" id="PTHR14516:SF2">
    <property type="entry name" value="NON-HOMOLOGOUS END JOINING FACTOR IFFO1"/>
    <property type="match status" value="1"/>
</dbReference>
<feature type="region of interest" description="Disordered" evidence="4">
    <location>
        <begin position="141"/>
        <end position="187"/>
    </location>
</feature>
<keyword evidence="1" id="KW-0403">Intermediate filament</keyword>
<feature type="coiled-coil region" evidence="3">
    <location>
        <begin position="469"/>
        <end position="496"/>
    </location>
</feature>
<dbReference type="PANTHER" id="PTHR14516">
    <property type="entry name" value="1-PYRROLINE-5-CARBOXYLATE DEHYDROGENASE FAMILY MEMBER"/>
    <property type="match status" value="1"/>
</dbReference>
<dbReference type="GeneTree" id="ENSGT00510000046803"/>
<keyword evidence="2 3" id="KW-0175">Coiled coil</keyword>
<name>A0A3Q4GC82_NEOBR</name>
<evidence type="ECO:0000256" key="3">
    <source>
        <dbReference type="SAM" id="Coils"/>
    </source>
</evidence>
<protein>
    <submittedName>
        <fullName evidence="6">Intermediate filament family orphan 1b</fullName>
    </submittedName>
</protein>
<evidence type="ECO:0000256" key="4">
    <source>
        <dbReference type="SAM" id="MobiDB-lite"/>
    </source>
</evidence>
<organism evidence="6 7">
    <name type="scientific">Neolamprologus brichardi</name>
    <name type="common">Fairy cichlid</name>
    <name type="synonym">Lamprologus brichardi</name>
    <dbReference type="NCBI Taxonomy" id="32507"/>
    <lineage>
        <taxon>Eukaryota</taxon>
        <taxon>Metazoa</taxon>
        <taxon>Chordata</taxon>
        <taxon>Craniata</taxon>
        <taxon>Vertebrata</taxon>
        <taxon>Euteleostomi</taxon>
        <taxon>Actinopterygii</taxon>
        <taxon>Neopterygii</taxon>
        <taxon>Teleostei</taxon>
        <taxon>Neoteleostei</taxon>
        <taxon>Acanthomorphata</taxon>
        <taxon>Ovalentaria</taxon>
        <taxon>Cichlomorphae</taxon>
        <taxon>Cichliformes</taxon>
        <taxon>Cichlidae</taxon>
        <taxon>African cichlids</taxon>
        <taxon>Pseudocrenilabrinae</taxon>
        <taxon>Lamprologini</taxon>
        <taxon>Neolamprologus</taxon>
    </lineage>
</organism>
<dbReference type="SUPFAM" id="SSF64593">
    <property type="entry name" value="Intermediate filament protein, coiled coil region"/>
    <property type="match status" value="1"/>
</dbReference>
<reference evidence="6" key="1">
    <citation type="submission" date="2025-08" db="UniProtKB">
        <authorList>
            <consortium name="Ensembl"/>
        </authorList>
    </citation>
    <scope>IDENTIFICATION</scope>
</reference>
<dbReference type="OMA" id="EYTMRVE"/>
<dbReference type="SMART" id="SM01391">
    <property type="entry name" value="Filament"/>
    <property type="match status" value="1"/>
</dbReference>
<feature type="region of interest" description="Disordered" evidence="4">
    <location>
        <begin position="12"/>
        <end position="35"/>
    </location>
</feature>
<dbReference type="InterPro" id="IPR039008">
    <property type="entry name" value="IF_rod_dom"/>
</dbReference>
<evidence type="ECO:0000256" key="2">
    <source>
        <dbReference type="ARBA" id="ARBA00023054"/>
    </source>
</evidence>
<evidence type="ECO:0000256" key="1">
    <source>
        <dbReference type="ARBA" id="ARBA00022754"/>
    </source>
</evidence>
<dbReference type="AlphaFoldDB" id="A0A3Q4GC82"/>
<feature type="compositionally biased region" description="Low complexity" evidence="4">
    <location>
        <begin position="543"/>
        <end position="556"/>
    </location>
</feature>
<dbReference type="GO" id="GO:0005882">
    <property type="term" value="C:intermediate filament"/>
    <property type="evidence" value="ECO:0007669"/>
    <property type="project" value="UniProtKB-KW"/>
</dbReference>